<keyword evidence="12" id="KW-1185">Reference proteome</keyword>
<evidence type="ECO:0000256" key="7">
    <source>
        <dbReference type="RuleBase" id="RU004453"/>
    </source>
</evidence>
<dbReference type="EC" id="3.2.1.14" evidence="2"/>
<dbReference type="Pfam" id="PF00553">
    <property type="entry name" value="CBM_2"/>
    <property type="match status" value="1"/>
</dbReference>
<keyword evidence="3 6" id="KW-0378">Hydrolase</keyword>
<dbReference type="InterPro" id="IPR012291">
    <property type="entry name" value="CBM2_carb-bd_dom_sf"/>
</dbReference>
<dbReference type="SUPFAM" id="SSF51445">
    <property type="entry name" value="(Trans)glycosidases"/>
    <property type="match status" value="1"/>
</dbReference>
<dbReference type="PROSITE" id="PS51910">
    <property type="entry name" value="GH18_2"/>
    <property type="match status" value="1"/>
</dbReference>
<evidence type="ECO:0000259" key="9">
    <source>
        <dbReference type="PROSITE" id="PS51173"/>
    </source>
</evidence>
<dbReference type="PANTHER" id="PTHR11177:SF317">
    <property type="entry name" value="CHITINASE 12-RELATED"/>
    <property type="match status" value="1"/>
</dbReference>
<evidence type="ECO:0000313" key="12">
    <source>
        <dbReference type="Proteomes" id="UP000092714"/>
    </source>
</evidence>
<dbReference type="PROSITE" id="PS01095">
    <property type="entry name" value="GH18_1"/>
    <property type="match status" value="1"/>
</dbReference>
<dbReference type="CDD" id="cd06548">
    <property type="entry name" value="GH18_chitinase"/>
    <property type="match status" value="1"/>
</dbReference>
<dbReference type="OrthoDB" id="9812811at2"/>
<evidence type="ECO:0000256" key="4">
    <source>
        <dbReference type="ARBA" id="ARBA00023024"/>
    </source>
</evidence>
<evidence type="ECO:0000256" key="8">
    <source>
        <dbReference type="SAM" id="MobiDB-lite"/>
    </source>
</evidence>
<sequence>MKKKLLISASIALILCLSLFISYRNITKNNFNNNSTVNEEVSNNSATNQNNTYNNNKNIIMYFPNWGVYSESHNNLTVGDIPWDKVTVINHAFFTVSKEFKLESTDKDADFEKFFPNSEGWNQDQLRGHIGEYKYYKSKYPNVKVLISVGGWTRGENFHDMSKTKENRKIFIDSIIDFLKKYPFIDGIDIDWEYPGENREKDPNDEYDKGCPGGPEDKENFTLLLKEIRQAYNDNNFSNKMLTIANAGNYEKLQLQEPDKYIKYLDFINVMTYDFHGAFESKTNHHSPIYYNDDDPTRYNKYTFCAEDALKMYVKEYNIPTEKLNVGSPFYSRGWSEVDDSTGTNGLFSTATKAYKGSWDSATSPGGQIPWFQIKEMENKDGWKKYWDDKAKVPYLYNKNLKSMITYEDEKSLKERCNFVIKNNYGGIIVWEITGDDKSKNFPLTTLLWESLGKTTETSTENNSSIKDNEENINEEVMNNNLDGFNINFEVTSDWTSGANWSMAIENNSGKDISSWKVSFDFDKKLSQCWEGVLAFSGNTYTISNPSWGGSIKDGSSITVNGACEGNSKDLKIKNIKIEVN</sequence>
<evidence type="ECO:0000256" key="5">
    <source>
        <dbReference type="ARBA" id="ARBA00023295"/>
    </source>
</evidence>
<dbReference type="AlphaFoldDB" id="A0A1B8RQT4"/>
<dbReference type="Pfam" id="PF00704">
    <property type="entry name" value="Glyco_hydro_18"/>
    <property type="match status" value="1"/>
</dbReference>
<dbReference type="InterPro" id="IPR011583">
    <property type="entry name" value="Chitinase_II/V-like_cat"/>
</dbReference>
<dbReference type="InterPro" id="IPR001919">
    <property type="entry name" value="CBD2"/>
</dbReference>
<dbReference type="InterPro" id="IPR050314">
    <property type="entry name" value="Glycosyl_Hydrlase_18"/>
</dbReference>
<dbReference type="RefSeq" id="WP_051195904.1">
    <property type="nucleotide sequence ID" value="NZ_JAJMRL010000004.1"/>
</dbReference>
<dbReference type="InterPro" id="IPR001223">
    <property type="entry name" value="Glyco_hydro18_cat"/>
</dbReference>
<gene>
    <name evidence="11" type="ORF">CP373A1_06640</name>
</gene>
<keyword evidence="4" id="KW-0146">Chitin degradation</keyword>
<dbReference type="GO" id="GO:0008061">
    <property type="term" value="F:chitin binding"/>
    <property type="evidence" value="ECO:0007669"/>
    <property type="project" value="InterPro"/>
</dbReference>
<dbReference type="GeneID" id="42777704"/>
<dbReference type="GO" id="GO:0008843">
    <property type="term" value="F:endochitinase activity"/>
    <property type="evidence" value="ECO:0007669"/>
    <property type="project" value="UniProtKB-EC"/>
</dbReference>
<comment type="similarity">
    <text evidence="7">Belongs to the glycosyl hydrolase 18 family.</text>
</comment>
<feature type="domain" description="CBM2" evidence="9">
    <location>
        <begin position="478"/>
        <end position="581"/>
    </location>
</feature>
<dbReference type="SUPFAM" id="SSF54556">
    <property type="entry name" value="Chitinase insertion domain"/>
    <property type="match status" value="1"/>
</dbReference>
<keyword evidence="5 6" id="KW-0326">Glycosidase</keyword>
<dbReference type="InterPro" id="IPR017853">
    <property type="entry name" value="GH"/>
</dbReference>
<feature type="domain" description="GH18" evidence="10">
    <location>
        <begin position="57"/>
        <end position="455"/>
    </location>
</feature>
<organism evidence="11 12">
    <name type="scientific">Clostridium paraputrificum</name>
    <dbReference type="NCBI Taxonomy" id="29363"/>
    <lineage>
        <taxon>Bacteria</taxon>
        <taxon>Bacillati</taxon>
        <taxon>Bacillota</taxon>
        <taxon>Clostridia</taxon>
        <taxon>Eubacteriales</taxon>
        <taxon>Clostridiaceae</taxon>
        <taxon>Clostridium</taxon>
    </lineage>
</organism>
<dbReference type="Proteomes" id="UP000092714">
    <property type="component" value="Unassembled WGS sequence"/>
</dbReference>
<evidence type="ECO:0000256" key="2">
    <source>
        <dbReference type="ARBA" id="ARBA00012729"/>
    </source>
</evidence>
<dbReference type="EMBL" id="MAPZ01000016">
    <property type="protein sequence ID" value="OBY11167.1"/>
    <property type="molecule type" value="Genomic_DNA"/>
</dbReference>
<dbReference type="Gene3D" id="2.60.40.290">
    <property type="match status" value="1"/>
</dbReference>
<name>A0A1B8RQT4_9CLOT</name>
<dbReference type="GO" id="GO:0005975">
    <property type="term" value="P:carbohydrate metabolic process"/>
    <property type="evidence" value="ECO:0007669"/>
    <property type="project" value="InterPro"/>
</dbReference>
<comment type="catalytic activity">
    <reaction evidence="1">
        <text>Random endo-hydrolysis of N-acetyl-beta-D-glucosaminide (1-&gt;4)-beta-linkages in chitin and chitodextrins.</text>
        <dbReference type="EC" id="3.2.1.14"/>
    </reaction>
</comment>
<accession>A0A1B8RQT4</accession>
<keyword evidence="4" id="KW-0119">Carbohydrate metabolism</keyword>
<evidence type="ECO:0000256" key="1">
    <source>
        <dbReference type="ARBA" id="ARBA00000822"/>
    </source>
</evidence>
<protein>
    <recommendedName>
        <fullName evidence="2">chitinase</fullName>
        <ecNumber evidence="2">3.2.1.14</ecNumber>
    </recommendedName>
</protein>
<dbReference type="InterPro" id="IPR029070">
    <property type="entry name" value="Chitinase_insertion_sf"/>
</dbReference>
<evidence type="ECO:0000256" key="6">
    <source>
        <dbReference type="RuleBase" id="RU000489"/>
    </source>
</evidence>
<dbReference type="SMART" id="SM00636">
    <property type="entry name" value="Glyco_18"/>
    <property type="match status" value="1"/>
</dbReference>
<dbReference type="SMART" id="SM00637">
    <property type="entry name" value="CBD_II"/>
    <property type="match status" value="1"/>
</dbReference>
<keyword evidence="4" id="KW-0624">Polysaccharide degradation</keyword>
<proteinExistence type="inferred from homology"/>
<evidence type="ECO:0000313" key="11">
    <source>
        <dbReference type="EMBL" id="OBY11167.1"/>
    </source>
</evidence>
<evidence type="ECO:0000259" key="10">
    <source>
        <dbReference type="PROSITE" id="PS51910"/>
    </source>
</evidence>
<dbReference type="GO" id="GO:0006032">
    <property type="term" value="P:chitin catabolic process"/>
    <property type="evidence" value="ECO:0007669"/>
    <property type="project" value="UniProtKB-KW"/>
</dbReference>
<dbReference type="PROSITE" id="PS51173">
    <property type="entry name" value="CBM2"/>
    <property type="match status" value="1"/>
</dbReference>
<dbReference type="PANTHER" id="PTHR11177">
    <property type="entry name" value="CHITINASE"/>
    <property type="match status" value="1"/>
</dbReference>
<evidence type="ECO:0000256" key="3">
    <source>
        <dbReference type="ARBA" id="ARBA00022801"/>
    </source>
</evidence>
<reference evidence="11 12" key="1">
    <citation type="submission" date="2016-06" db="EMBL/GenBank/DDBJ databases">
        <authorList>
            <person name="Kjaerup R.B."/>
            <person name="Dalgaard T.S."/>
            <person name="Juul-Madsen H.R."/>
        </authorList>
    </citation>
    <scope>NUCLEOTIDE SEQUENCE [LARGE SCALE GENOMIC DNA]</scope>
    <source>
        <strain evidence="11 12">373-A1</strain>
    </source>
</reference>
<dbReference type="InterPro" id="IPR001579">
    <property type="entry name" value="Glyco_hydro_18_chit_AS"/>
</dbReference>
<comment type="caution">
    <text evidence="11">The sequence shown here is derived from an EMBL/GenBank/DDBJ whole genome shotgun (WGS) entry which is preliminary data.</text>
</comment>
<dbReference type="Gene3D" id="3.20.20.80">
    <property type="entry name" value="Glycosidases"/>
    <property type="match status" value="1"/>
</dbReference>
<dbReference type="eggNOG" id="COG3325">
    <property type="taxonomic scope" value="Bacteria"/>
</dbReference>
<dbReference type="GO" id="GO:0030247">
    <property type="term" value="F:polysaccharide binding"/>
    <property type="evidence" value="ECO:0007669"/>
    <property type="project" value="UniProtKB-UniRule"/>
</dbReference>
<dbReference type="SUPFAM" id="SSF49384">
    <property type="entry name" value="Carbohydrate-binding domain"/>
    <property type="match status" value="1"/>
</dbReference>
<dbReference type="Gene3D" id="3.10.50.10">
    <property type="match status" value="1"/>
</dbReference>
<dbReference type="InterPro" id="IPR008965">
    <property type="entry name" value="CBM2/CBM3_carb-bd_dom_sf"/>
</dbReference>
<feature type="region of interest" description="Disordered" evidence="8">
    <location>
        <begin position="196"/>
        <end position="216"/>
    </location>
</feature>